<reference evidence="6" key="1">
    <citation type="submission" date="2021-01" db="EMBL/GenBank/DDBJ databases">
        <authorList>
            <person name="Corre E."/>
            <person name="Pelletier E."/>
            <person name="Niang G."/>
            <person name="Scheremetjew M."/>
            <person name="Finn R."/>
            <person name="Kale V."/>
            <person name="Holt S."/>
            <person name="Cochrane G."/>
            <person name="Meng A."/>
            <person name="Brown T."/>
            <person name="Cohen L."/>
        </authorList>
    </citation>
    <scope>NUCLEOTIDE SEQUENCE</scope>
    <source>
        <strain evidence="6">CCMP2222</strain>
    </source>
</reference>
<gene>
    <name evidence="6" type="ORF">AAND1436_LOCUS5174</name>
</gene>
<dbReference type="InterPro" id="IPR050288">
    <property type="entry name" value="Cellulose_deg_GH3"/>
</dbReference>
<evidence type="ECO:0000256" key="1">
    <source>
        <dbReference type="ARBA" id="ARBA00000448"/>
    </source>
</evidence>
<feature type="domain" description="Fibronectin type III-like" evidence="5">
    <location>
        <begin position="15"/>
        <end position="88"/>
    </location>
</feature>
<sequence>MLVNVTNNGTANGAEVVQVYFRYLDTEHPTVLKGFYKTPVLEPKDVTQVYFHFNYRDISLFKDSPSGDVQESNWVPQDNLEILVGSSSQDIRGRLTVRTRHE</sequence>
<dbReference type="Pfam" id="PF14310">
    <property type="entry name" value="Fn3-like"/>
    <property type="match status" value="1"/>
</dbReference>
<protein>
    <recommendedName>
        <fullName evidence="3">beta-glucosidase</fullName>
        <ecNumber evidence="3">3.2.1.21</ecNumber>
    </recommendedName>
</protein>
<comment type="catalytic activity">
    <reaction evidence="1">
        <text>Hydrolysis of terminal, non-reducing beta-D-glucosyl residues with release of beta-D-glucose.</text>
        <dbReference type="EC" id="3.2.1.21"/>
    </reaction>
</comment>
<dbReference type="EMBL" id="HBGQ01010578">
    <property type="protein sequence ID" value="CAD9372549.1"/>
    <property type="molecule type" value="Transcribed_RNA"/>
</dbReference>
<dbReference type="SMART" id="SM01217">
    <property type="entry name" value="Fn3_like"/>
    <property type="match status" value="1"/>
</dbReference>
<evidence type="ECO:0000259" key="5">
    <source>
        <dbReference type="SMART" id="SM01217"/>
    </source>
</evidence>
<comment type="similarity">
    <text evidence="2">Belongs to the glycosyl hydrolase 3 family.</text>
</comment>
<dbReference type="EC" id="3.2.1.21" evidence="3"/>
<evidence type="ECO:0000313" key="6">
    <source>
        <dbReference type="EMBL" id="CAD9372549.1"/>
    </source>
</evidence>
<dbReference type="PANTHER" id="PTHR42715:SF10">
    <property type="entry name" value="BETA-GLUCOSIDASE"/>
    <property type="match status" value="1"/>
</dbReference>
<evidence type="ECO:0000256" key="4">
    <source>
        <dbReference type="ARBA" id="ARBA00022801"/>
    </source>
</evidence>
<keyword evidence="4" id="KW-0378">Hydrolase</keyword>
<dbReference type="PANTHER" id="PTHR42715">
    <property type="entry name" value="BETA-GLUCOSIDASE"/>
    <property type="match status" value="1"/>
</dbReference>
<organism evidence="6">
    <name type="scientific">Alexandrium andersonii</name>
    <dbReference type="NCBI Taxonomy" id="327968"/>
    <lineage>
        <taxon>Eukaryota</taxon>
        <taxon>Sar</taxon>
        <taxon>Alveolata</taxon>
        <taxon>Dinophyceae</taxon>
        <taxon>Gonyaulacales</taxon>
        <taxon>Pyrocystaceae</taxon>
        <taxon>Alexandrium</taxon>
    </lineage>
</organism>
<dbReference type="GO" id="GO:0009251">
    <property type="term" value="P:glucan catabolic process"/>
    <property type="evidence" value="ECO:0007669"/>
    <property type="project" value="TreeGrafter"/>
</dbReference>
<dbReference type="InterPro" id="IPR026891">
    <property type="entry name" value="Fn3-like"/>
</dbReference>
<evidence type="ECO:0000256" key="2">
    <source>
        <dbReference type="ARBA" id="ARBA00005336"/>
    </source>
</evidence>
<evidence type="ECO:0000256" key="3">
    <source>
        <dbReference type="ARBA" id="ARBA00012744"/>
    </source>
</evidence>
<proteinExistence type="inferred from homology"/>
<dbReference type="GO" id="GO:0008422">
    <property type="term" value="F:beta-glucosidase activity"/>
    <property type="evidence" value="ECO:0007669"/>
    <property type="project" value="UniProtKB-EC"/>
</dbReference>
<name>A0A7S2F4B8_9DINO</name>
<dbReference type="InterPro" id="IPR013783">
    <property type="entry name" value="Ig-like_fold"/>
</dbReference>
<accession>A0A7S2F4B8</accession>
<dbReference type="Gene3D" id="2.60.40.10">
    <property type="entry name" value="Immunoglobulins"/>
    <property type="match status" value="1"/>
</dbReference>
<dbReference type="AlphaFoldDB" id="A0A7S2F4B8"/>